<evidence type="ECO:0000313" key="1">
    <source>
        <dbReference type="EMBL" id="NJC06937.1"/>
    </source>
</evidence>
<dbReference type="AlphaFoldDB" id="A0A7X6BIA1"/>
<proteinExistence type="predicted"/>
<protein>
    <submittedName>
        <fullName evidence="1">Uncharacterized protein</fullName>
    </submittedName>
</protein>
<reference evidence="1 2" key="1">
    <citation type="submission" date="2020-03" db="EMBL/GenBank/DDBJ databases">
        <title>Genomic Encyclopedia of Type Strains, Phase IV (KMG-IV): sequencing the most valuable type-strain genomes for metagenomic binning, comparative biology and taxonomic classification.</title>
        <authorList>
            <person name="Goeker M."/>
        </authorList>
    </citation>
    <scope>NUCLEOTIDE SEQUENCE [LARGE SCALE GENOMIC DNA]</scope>
    <source>
        <strain evidence="1 2">DSM 16846</strain>
    </source>
</reference>
<dbReference type="RefSeq" id="WP_280740522.1">
    <property type="nucleotide sequence ID" value="NZ_JAATJC010000001.1"/>
</dbReference>
<organism evidence="1 2">
    <name type="scientific">Sphingomonas kaistensis</name>
    <dbReference type="NCBI Taxonomy" id="298708"/>
    <lineage>
        <taxon>Bacteria</taxon>
        <taxon>Pseudomonadati</taxon>
        <taxon>Pseudomonadota</taxon>
        <taxon>Alphaproteobacteria</taxon>
        <taxon>Sphingomonadales</taxon>
        <taxon>Sphingomonadaceae</taxon>
        <taxon>Sphingomonas</taxon>
    </lineage>
</organism>
<dbReference type="EMBL" id="JAATJC010000001">
    <property type="protein sequence ID" value="NJC06937.1"/>
    <property type="molecule type" value="Genomic_DNA"/>
</dbReference>
<gene>
    <name evidence="1" type="ORF">GGQ97_002730</name>
</gene>
<comment type="caution">
    <text evidence="1">The sequence shown here is derived from an EMBL/GenBank/DDBJ whole genome shotgun (WGS) entry which is preliminary data.</text>
</comment>
<keyword evidence="2" id="KW-1185">Reference proteome</keyword>
<dbReference type="Proteomes" id="UP000558192">
    <property type="component" value="Unassembled WGS sequence"/>
</dbReference>
<sequence>MSIAAFAPAQHPVAAIAAPSIVKAPPKRTVTPLYDQIIVPEPR</sequence>
<evidence type="ECO:0000313" key="2">
    <source>
        <dbReference type="Proteomes" id="UP000558192"/>
    </source>
</evidence>
<name>A0A7X6BIA1_9SPHN</name>
<accession>A0A7X6BIA1</accession>